<dbReference type="PROSITE" id="PS50102">
    <property type="entry name" value="RRM"/>
    <property type="match status" value="1"/>
</dbReference>
<organism evidence="1">
    <name type="scientific">Arundo donax</name>
    <name type="common">Giant reed</name>
    <name type="synonym">Donax arundinaceus</name>
    <dbReference type="NCBI Taxonomy" id="35708"/>
    <lineage>
        <taxon>Eukaryota</taxon>
        <taxon>Viridiplantae</taxon>
        <taxon>Streptophyta</taxon>
        <taxon>Embryophyta</taxon>
        <taxon>Tracheophyta</taxon>
        <taxon>Spermatophyta</taxon>
        <taxon>Magnoliopsida</taxon>
        <taxon>Liliopsida</taxon>
        <taxon>Poales</taxon>
        <taxon>Poaceae</taxon>
        <taxon>PACMAD clade</taxon>
        <taxon>Arundinoideae</taxon>
        <taxon>Arundineae</taxon>
        <taxon>Arundo</taxon>
    </lineage>
</organism>
<evidence type="ECO:0000313" key="1">
    <source>
        <dbReference type="EMBL" id="JAD30766.1"/>
    </source>
</evidence>
<dbReference type="EMBL" id="GBRH01267129">
    <property type="protein sequence ID" value="JAD30766.1"/>
    <property type="molecule type" value="Transcribed_RNA"/>
</dbReference>
<dbReference type="InterPro" id="IPR035979">
    <property type="entry name" value="RBD_domain_sf"/>
</dbReference>
<sequence>MTEAVLHQVFDPYGEVEHMEVSEGTSTVAAVVKYASLQEAEQALQMLNGRNVYDGCC</sequence>
<dbReference type="SUPFAM" id="SSF54928">
    <property type="entry name" value="RNA-binding domain, RBD"/>
    <property type="match status" value="1"/>
</dbReference>
<proteinExistence type="predicted"/>
<accession>A0A0A8YVY9</accession>
<dbReference type="AlphaFoldDB" id="A0A0A8YVY9"/>
<dbReference type="Gene3D" id="3.30.70.330">
    <property type="match status" value="1"/>
</dbReference>
<dbReference type="Pfam" id="PF11835">
    <property type="entry name" value="RRM_8"/>
    <property type="match status" value="1"/>
</dbReference>
<dbReference type="InterPro" id="IPR021790">
    <property type="entry name" value="PTBP1-like_RRM2"/>
</dbReference>
<name>A0A0A8YVY9_ARUDO</name>
<dbReference type="GO" id="GO:0003723">
    <property type="term" value="F:RNA binding"/>
    <property type="evidence" value="ECO:0007669"/>
    <property type="project" value="UniProtKB-UniRule"/>
</dbReference>
<reference evidence="1" key="1">
    <citation type="submission" date="2014-09" db="EMBL/GenBank/DDBJ databases">
        <authorList>
            <person name="Magalhaes I.L.F."/>
            <person name="Oliveira U."/>
            <person name="Santos F.R."/>
            <person name="Vidigal T.H.D.A."/>
            <person name="Brescovit A.D."/>
            <person name="Santos A.J."/>
        </authorList>
    </citation>
    <scope>NUCLEOTIDE SEQUENCE</scope>
    <source>
        <tissue evidence="1">Shoot tissue taken approximately 20 cm above the soil surface</tissue>
    </source>
</reference>
<dbReference type="InterPro" id="IPR000504">
    <property type="entry name" value="RRM_dom"/>
</dbReference>
<reference evidence="1" key="2">
    <citation type="journal article" date="2015" name="Data Brief">
        <title>Shoot transcriptome of the giant reed, Arundo donax.</title>
        <authorList>
            <person name="Barrero R.A."/>
            <person name="Guerrero F.D."/>
            <person name="Moolhuijzen P."/>
            <person name="Goolsby J.A."/>
            <person name="Tidwell J."/>
            <person name="Bellgard S.E."/>
            <person name="Bellgard M.I."/>
        </authorList>
    </citation>
    <scope>NUCLEOTIDE SEQUENCE</scope>
    <source>
        <tissue evidence="1">Shoot tissue taken approximately 20 cm above the soil surface</tissue>
    </source>
</reference>
<protein>
    <submittedName>
        <fullName evidence="1">Uncharacterized protein</fullName>
    </submittedName>
</protein>
<dbReference type="InterPro" id="IPR012677">
    <property type="entry name" value="Nucleotide-bd_a/b_plait_sf"/>
</dbReference>